<feature type="domain" description="HTH araC/xylS-type" evidence="5">
    <location>
        <begin position="415"/>
        <end position="513"/>
    </location>
</feature>
<organism evidence="7 8">
    <name type="scientific">Enterococcus diestrammenae</name>
    <dbReference type="NCBI Taxonomy" id="1155073"/>
    <lineage>
        <taxon>Bacteria</taxon>
        <taxon>Bacillati</taxon>
        <taxon>Bacillota</taxon>
        <taxon>Bacilli</taxon>
        <taxon>Lactobacillales</taxon>
        <taxon>Enterococcaceae</taxon>
        <taxon>Enterococcus</taxon>
    </lineage>
</organism>
<dbReference type="PROSITE" id="PS00041">
    <property type="entry name" value="HTH_ARAC_FAMILY_1"/>
    <property type="match status" value="1"/>
</dbReference>
<dbReference type="PROSITE" id="PS50110">
    <property type="entry name" value="RESPONSE_REGULATORY"/>
    <property type="match status" value="1"/>
</dbReference>
<name>A0ABV0F1W7_9ENTE</name>
<comment type="caution">
    <text evidence="7">The sequence shown here is derived from an EMBL/GenBank/DDBJ whole genome shotgun (WGS) entry which is preliminary data.</text>
</comment>
<dbReference type="PROSITE" id="PS01124">
    <property type="entry name" value="HTH_ARAC_FAMILY_2"/>
    <property type="match status" value="1"/>
</dbReference>
<evidence type="ECO:0000313" key="7">
    <source>
        <dbReference type="EMBL" id="MEO1781028.1"/>
    </source>
</evidence>
<accession>A0ABV0F1W7</accession>
<gene>
    <name evidence="7" type="ORF">BAU18_000607</name>
</gene>
<keyword evidence="8" id="KW-1185">Reference proteome</keyword>
<dbReference type="EMBL" id="MAEI02000001">
    <property type="protein sequence ID" value="MEO1781028.1"/>
    <property type="molecule type" value="Genomic_DNA"/>
</dbReference>
<evidence type="ECO:0000259" key="6">
    <source>
        <dbReference type="PROSITE" id="PS50110"/>
    </source>
</evidence>
<keyword evidence="3" id="KW-0804">Transcription</keyword>
<keyword evidence="2" id="KW-0238">DNA-binding</keyword>
<evidence type="ECO:0000256" key="2">
    <source>
        <dbReference type="ARBA" id="ARBA00023125"/>
    </source>
</evidence>
<reference evidence="7" key="2">
    <citation type="submission" date="2024-02" db="EMBL/GenBank/DDBJ databases">
        <title>The Genome Sequence of Enterococcus diestrammenae JM9A.</title>
        <authorList>
            <person name="Earl A."/>
            <person name="Manson A."/>
            <person name="Gilmore M."/>
            <person name="Sanders J."/>
            <person name="Shea T."/>
            <person name="Howe W."/>
            <person name="Livny J."/>
            <person name="Cuomo C."/>
            <person name="Neafsey D."/>
            <person name="Birren B."/>
        </authorList>
    </citation>
    <scope>NUCLEOTIDE SEQUENCE</scope>
    <source>
        <strain evidence="7">JM9A</strain>
    </source>
</reference>
<evidence type="ECO:0000313" key="8">
    <source>
        <dbReference type="Proteomes" id="UP001429357"/>
    </source>
</evidence>
<dbReference type="CDD" id="cd17536">
    <property type="entry name" value="REC_YesN-like"/>
    <property type="match status" value="1"/>
</dbReference>
<reference evidence="7" key="1">
    <citation type="submission" date="2016-06" db="EMBL/GenBank/DDBJ databases">
        <authorList>
            <person name="Van Tyne D."/>
        </authorList>
    </citation>
    <scope>NUCLEOTIDE SEQUENCE</scope>
    <source>
        <strain evidence="7">JM9A</strain>
    </source>
</reference>
<keyword evidence="4" id="KW-0597">Phosphoprotein</keyword>
<dbReference type="PANTHER" id="PTHR43280">
    <property type="entry name" value="ARAC-FAMILY TRANSCRIPTIONAL REGULATOR"/>
    <property type="match status" value="1"/>
</dbReference>
<keyword evidence="1" id="KW-0805">Transcription regulation</keyword>
<dbReference type="Proteomes" id="UP001429357">
    <property type="component" value="Unassembled WGS sequence"/>
</dbReference>
<dbReference type="InterPro" id="IPR001789">
    <property type="entry name" value="Sig_transdc_resp-reg_receiver"/>
</dbReference>
<evidence type="ECO:0000256" key="4">
    <source>
        <dbReference type="PROSITE-ProRule" id="PRU00169"/>
    </source>
</evidence>
<dbReference type="SMART" id="SM00342">
    <property type="entry name" value="HTH_ARAC"/>
    <property type="match status" value="1"/>
</dbReference>
<evidence type="ECO:0000256" key="1">
    <source>
        <dbReference type="ARBA" id="ARBA00023015"/>
    </source>
</evidence>
<dbReference type="SMART" id="SM00448">
    <property type="entry name" value="REC"/>
    <property type="match status" value="1"/>
</dbReference>
<dbReference type="InterPro" id="IPR011006">
    <property type="entry name" value="CheY-like_superfamily"/>
</dbReference>
<dbReference type="Gene3D" id="3.40.50.2300">
    <property type="match status" value="1"/>
</dbReference>
<dbReference type="InterPro" id="IPR009057">
    <property type="entry name" value="Homeodomain-like_sf"/>
</dbReference>
<dbReference type="RefSeq" id="WP_161870650.1">
    <property type="nucleotide sequence ID" value="NZ_MAEI02000001.1"/>
</dbReference>
<evidence type="ECO:0000256" key="3">
    <source>
        <dbReference type="ARBA" id="ARBA00023163"/>
    </source>
</evidence>
<dbReference type="PANTHER" id="PTHR43280:SF2">
    <property type="entry name" value="HTH-TYPE TRANSCRIPTIONAL REGULATOR EXSA"/>
    <property type="match status" value="1"/>
</dbReference>
<dbReference type="InterPro" id="IPR018062">
    <property type="entry name" value="HTH_AraC-typ_CS"/>
</dbReference>
<sequence>MRKVAILDDELIFRNQVSSLLTDFPQLTVAIATGDPYELLDFLENQQVDLIFLDMNMPKMSGIEFLARAETQQRRIKVIVMSGFSDFQYAQESIRYGVSEYILKHQLDSDVLRLALQKIGMFESSAQPAITSFDFGTLLSLPDHQKEAYMQQFAESFRVKQMIAMTIVPISIGTKIGDKRKYKLRAANVLEDLVQDMLASDIQEVSQVTAEGDLNILFSFVTMHSMHDIEEYLNSLEYRLRNVSKRLLDVAVFIRVSGLHNDLVQALAFFENPEKLSNELFFSKNGESIHGEGLAEFAKEYELAKMHLLLRKIYFFTCYYNKEEVVRLVKEVFGEVRRLRLDREVGIRLISQMEFMIGMAMSDTMKMPIDTDIQVDYYQHYDTLNRIETNFLATLEESLSRYYQVTIGQLEEGVQQALLYIHQHFREEISLQDCAEAISLNYAYLSRIFKKSAPASFSKYLSTLRIEMAKILLADHQYSVNEVANLCGYSSYNYFFRIFKEVTQTSPNAFISRDVCSHFR</sequence>
<dbReference type="SUPFAM" id="SSF46689">
    <property type="entry name" value="Homeodomain-like"/>
    <property type="match status" value="2"/>
</dbReference>
<dbReference type="SUPFAM" id="SSF52172">
    <property type="entry name" value="CheY-like"/>
    <property type="match status" value="1"/>
</dbReference>
<proteinExistence type="predicted"/>
<feature type="modified residue" description="4-aspartylphosphate" evidence="4">
    <location>
        <position position="54"/>
    </location>
</feature>
<feature type="domain" description="Response regulatory" evidence="6">
    <location>
        <begin position="3"/>
        <end position="119"/>
    </location>
</feature>
<dbReference type="Pfam" id="PF00072">
    <property type="entry name" value="Response_reg"/>
    <property type="match status" value="1"/>
</dbReference>
<dbReference type="InterPro" id="IPR018060">
    <property type="entry name" value="HTH_AraC"/>
</dbReference>
<evidence type="ECO:0000259" key="5">
    <source>
        <dbReference type="PROSITE" id="PS01124"/>
    </source>
</evidence>
<dbReference type="Pfam" id="PF12833">
    <property type="entry name" value="HTH_18"/>
    <property type="match status" value="1"/>
</dbReference>
<protein>
    <submittedName>
        <fullName evidence="7">Two-component system, response regulator YesN</fullName>
    </submittedName>
</protein>
<dbReference type="Gene3D" id="1.10.10.60">
    <property type="entry name" value="Homeodomain-like"/>
    <property type="match status" value="2"/>
</dbReference>